<dbReference type="Gene3D" id="3.30.1380.10">
    <property type="match status" value="1"/>
</dbReference>
<proteinExistence type="predicted"/>
<feature type="domain" description="D-alanyl-D-alanine carboxypeptidase-like core" evidence="1">
    <location>
        <begin position="173"/>
        <end position="241"/>
    </location>
</feature>
<evidence type="ECO:0000259" key="1">
    <source>
        <dbReference type="Pfam" id="PF02557"/>
    </source>
</evidence>
<dbReference type="InterPro" id="IPR009045">
    <property type="entry name" value="Zn_M74/Hedgehog-like"/>
</dbReference>
<keyword evidence="2" id="KW-0378">Hydrolase</keyword>
<dbReference type="EMBL" id="JAECZA010000042">
    <property type="protein sequence ID" value="MBH8573751.1"/>
    <property type="molecule type" value="Genomic_DNA"/>
</dbReference>
<name>A0A8J7I0U8_9NOST</name>
<dbReference type="RefSeq" id="WP_214432567.1">
    <property type="nucleotide sequence ID" value="NZ_CAWPUQ010000241.1"/>
</dbReference>
<keyword evidence="2" id="KW-0121">Carboxypeptidase</keyword>
<dbReference type="Proteomes" id="UP000662314">
    <property type="component" value="Unassembled WGS sequence"/>
</dbReference>
<evidence type="ECO:0000313" key="3">
    <source>
        <dbReference type="Proteomes" id="UP000662314"/>
    </source>
</evidence>
<evidence type="ECO:0000313" key="2">
    <source>
        <dbReference type="EMBL" id="MBH8573751.1"/>
    </source>
</evidence>
<comment type="caution">
    <text evidence="2">The sequence shown here is derived from an EMBL/GenBank/DDBJ whole genome shotgun (WGS) entry which is preliminary data.</text>
</comment>
<keyword evidence="2" id="KW-0645">Protease</keyword>
<gene>
    <name evidence="2" type="ORF">I8752_12120</name>
</gene>
<protein>
    <submittedName>
        <fullName evidence="2">D-alanyl-D-alanine carboxypeptidase family protein</fullName>
    </submittedName>
</protein>
<sequence length="280" mass="31413">MKRILRKTKFITIVVFIIFTVVASNGISHHQLVTNAQVVNKCLPTDSVSCNDTSKYPILSAPNPNLKLSNQERFLSAIANKLPTVPQPGTFEYTLLHAYGAAFVNQDTATKLPSKVIFADEQETQDFQNTLTMEKVNETNDCYLQKSAADALNKAQTLQKISLKSGYGQGDCTRSFGTNLKFWHKYANDKTLDKVKQGKETKILGLVAPPGTSQHLWGLAIDLRIANQKQREALYQNGWFQTVESDVPHWTYIGLSKEDLPLFGFKNKVVRGISYWLTPL</sequence>
<dbReference type="Pfam" id="PF02557">
    <property type="entry name" value="VanY"/>
    <property type="match status" value="1"/>
</dbReference>
<accession>A0A8J7I0U8</accession>
<keyword evidence="3" id="KW-1185">Reference proteome</keyword>
<dbReference type="GO" id="GO:0004180">
    <property type="term" value="F:carboxypeptidase activity"/>
    <property type="evidence" value="ECO:0007669"/>
    <property type="project" value="UniProtKB-KW"/>
</dbReference>
<organism evidence="2 3">
    <name type="scientific">Dendronalium phyllosphericum CENA369</name>
    <dbReference type="NCBI Taxonomy" id="1725256"/>
    <lineage>
        <taxon>Bacteria</taxon>
        <taxon>Bacillati</taxon>
        <taxon>Cyanobacteriota</taxon>
        <taxon>Cyanophyceae</taxon>
        <taxon>Nostocales</taxon>
        <taxon>Nostocaceae</taxon>
        <taxon>Dendronalium</taxon>
        <taxon>Dendronalium phyllosphericum</taxon>
    </lineage>
</organism>
<dbReference type="AlphaFoldDB" id="A0A8J7I0U8"/>
<dbReference type="SUPFAM" id="SSF55166">
    <property type="entry name" value="Hedgehog/DD-peptidase"/>
    <property type="match status" value="1"/>
</dbReference>
<dbReference type="InterPro" id="IPR003709">
    <property type="entry name" value="VanY-like_core_dom"/>
</dbReference>
<reference evidence="2 3" key="1">
    <citation type="journal article" date="2021" name="Int. J. Syst. Evol. Microbiol.">
        <title>Amazonocrinis nigriterrae gen. nov., sp. nov., Atlanticothrix silvestris gen. nov., sp. nov. and Dendronalium phyllosphericum gen. nov., sp. nov., nostocacean cyanobacteria from Brazilian environments.</title>
        <authorList>
            <person name="Alvarenga D.O."/>
            <person name="Andreote A.P.D."/>
            <person name="Branco L.H.Z."/>
            <person name="Delbaje E."/>
            <person name="Cruz R.B."/>
            <person name="Varani A.M."/>
            <person name="Fiore M.F."/>
        </authorList>
    </citation>
    <scope>NUCLEOTIDE SEQUENCE [LARGE SCALE GENOMIC DNA]</scope>
    <source>
        <strain evidence="2 3">CENA369</strain>
    </source>
</reference>
<dbReference type="GO" id="GO:0006508">
    <property type="term" value="P:proteolysis"/>
    <property type="evidence" value="ECO:0007669"/>
    <property type="project" value="InterPro"/>
</dbReference>